<dbReference type="RefSeq" id="WP_244379450.1">
    <property type="nucleotide sequence ID" value="NZ_CP083239.1"/>
</dbReference>
<evidence type="ECO:0000313" key="9">
    <source>
        <dbReference type="Proteomes" id="UP000831684"/>
    </source>
</evidence>
<dbReference type="Proteomes" id="UP000831684">
    <property type="component" value="Chromosome"/>
</dbReference>
<comment type="similarity">
    <text evidence="2">Belongs to the methyl-accepting chemotaxis (MCP) protein family.</text>
</comment>
<dbReference type="PRINTS" id="PR00260">
    <property type="entry name" value="CHEMTRNSDUCR"/>
</dbReference>
<dbReference type="GO" id="GO:0007165">
    <property type="term" value="P:signal transduction"/>
    <property type="evidence" value="ECO:0007669"/>
    <property type="project" value="UniProtKB-KW"/>
</dbReference>
<dbReference type="Pfam" id="PF00015">
    <property type="entry name" value="MCPsignal"/>
    <property type="match status" value="1"/>
</dbReference>
<dbReference type="InterPro" id="IPR004090">
    <property type="entry name" value="Chemotax_Me-accpt_rcpt"/>
</dbReference>
<protein>
    <submittedName>
        <fullName evidence="8">Methyl-accepting chemotaxis protein</fullName>
    </submittedName>
</protein>
<dbReference type="Gene3D" id="1.10.287.950">
    <property type="entry name" value="Methyl-accepting chemotaxis protein"/>
    <property type="match status" value="1"/>
</dbReference>
<evidence type="ECO:0000256" key="4">
    <source>
        <dbReference type="SAM" id="Coils"/>
    </source>
</evidence>
<dbReference type="GO" id="GO:0004888">
    <property type="term" value="F:transmembrane signaling receptor activity"/>
    <property type="evidence" value="ECO:0007669"/>
    <property type="project" value="InterPro"/>
</dbReference>
<accession>A0A9E7D4J3</accession>
<evidence type="ECO:0000259" key="6">
    <source>
        <dbReference type="PROSITE" id="PS50111"/>
    </source>
</evidence>
<dbReference type="PROSITE" id="PS50111">
    <property type="entry name" value="CHEMOTAXIS_TRANSDUC_2"/>
    <property type="match status" value="1"/>
</dbReference>
<feature type="transmembrane region" description="Helical" evidence="5">
    <location>
        <begin position="195"/>
        <end position="214"/>
    </location>
</feature>
<dbReference type="AlphaFoldDB" id="A0A9E7D4J3"/>
<evidence type="ECO:0000313" key="8">
    <source>
        <dbReference type="EMBL" id="UOK71887.1"/>
    </source>
</evidence>
<evidence type="ECO:0000259" key="7">
    <source>
        <dbReference type="PROSITE" id="PS50885"/>
    </source>
</evidence>
<reference evidence="8" key="1">
    <citation type="submission" date="2021-09" db="EMBL/GenBank/DDBJ databases">
        <title>Network and meta-omics reveal the key degrader and cooperation patterns in an efficient 1,4-dioxane-degrading microbial community.</title>
        <authorList>
            <person name="Dai C."/>
        </authorList>
    </citation>
    <scope>NUCLEOTIDE SEQUENCE</scope>
    <source>
        <strain evidence="8">ZM13</strain>
    </source>
</reference>
<keyword evidence="1 3" id="KW-0807">Transducer</keyword>
<evidence type="ECO:0000256" key="1">
    <source>
        <dbReference type="ARBA" id="ARBA00023224"/>
    </source>
</evidence>
<name>A0A9E7D4J3_9HYPH</name>
<dbReference type="SMART" id="SM00304">
    <property type="entry name" value="HAMP"/>
    <property type="match status" value="1"/>
</dbReference>
<gene>
    <name evidence="8" type="ORF">K9D25_03975</name>
</gene>
<proteinExistence type="inferred from homology"/>
<dbReference type="PROSITE" id="PS50885">
    <property type="entry name" value="HAMP"/>
    <property type="match status" value="1"/>
</dbReference>
<dbReference type="GO" id="GO:0006935">
    <property type="term" value="P:chemotaxis"/>
    <property type="evidence" value="ECO:0007669"/>
    <property type="project" value="InterPro"/>
</dbReference>
<dbReference type="KEGG" id="apol:K9D25_03975"/>
<dbReference type="InterPro" id="IPR003660">
    <property type="entry name" value="HAMP_dom"/>
</dbReference>
<dbReference type="SUPFAM" id="SSF58104">
    <property type="entry name" value="Methyl-accepting chemotaxis protein (MCP) signaling domain"/>
    <property type="match status" value="1"/>
</dbReference>
<feature type="transmembrane region" description="Helical" evidence="5">
    <location>
        <begin position="12"/>
        <end position="31"/>
    </location>
</feature>
<organism evidence="8 9">
    <name type="scientific">Ancylobacter polymorphus</name>
    <dbReference type="NCBI Taxonomy" id="223390"/>
    <lineage>
        <taxon>Bacteria</taxon>
        <taxon>Pseudomonadati</taxon>
        <taxon>Pseudomonadota</taxon>
        <taxon>Alphaproteobacteria</taxon>
        <taxon>Hyphomicrobiales</taxon>
        <taxon>Xanthobacteraceae</taxon>
        <taxon>Ancylobacter</taxon>
    </lineage>
</organism>
<sequence>MRFANWSILGKISLVVALLGLCSTGCTLFAGRRMADMQDDYTALLEGDARAAVALARMNRQAVWSERSIFQALASTSPEEGREAQTQLAHGLEELHRFAAEAQKALPDHAAEIQALVDRFDAQVKNACAATIQRALAATTADEKHHASQMMMAECEPALEKVRVELASLVATLQDHMHQREEELHARADATQLELYAGTGAAIFFCLVLAFLIATRGIVRPIGRIVGVMEALTSGRFETEVGETERRDEVGRLARGLARFRQELIANAELRAQAAIEEQRSAERLRQQKEEIAATFESRMGRLAESFTNSSTEVAQAATMLSAAAEQTTRQARAVSEAATEASASVQTVAASTEEMSASVREIADQVVRAASIADGASNDSTRIQSEIAELTQAASQIGAVIDLITTIAGQTNLLALNATIEAARAGEAGRGFAVVAQEVKDLASQTAQATEEISAKVTEIQSATDRSVASIARIATTINEIRTASAAISAAIEEQGAATREIAYSTQQAAEGAQVVNGSIHGVGEAAETTGAASVQLKGLSEQLSGQAVQLNTEVRSFVTTLRAA</sequence>
<dbReference type="SMART" id="SM00283">
    <property type="entry name" value="MA"/>
    <property type="match status" value="1"/>
</dbReference>
<keyword evidence="5" id="KW-1133">Transmembrane helix</keyword>
<evidence type="ECO:0000256" key="2">
    <source>
        <dbReference type="ARBA" id="ARBA00029447"/>
    </source>
</evidence>
<feature type="domain" description="HAMP" evidence="7">
    <location>
        <begin position="216"/>
        <end position="269"/>
    </location>
</feature>
<dbReference type="PANTHER" id="PTHR32089:SF112">
    <property type="entry name" value="LYSOZYME-LIKE PROTEIN-RELATED"/>
    <property type="match status" value="1"/>
</dbReference>
<dbReference type="PANTHER" id="PTHR32089">
    <property type="entry name" value="METHYL-ACCEPTING CHEMOTAXIS PROTEIN MCPB"/>
    <property type="match status" value="1"/>
</dbReference>
<dbReference type="EMBL" id="CP083239">
    <property type="protein sequence ID" value="UOK71887.1"/>
    <property type="molecule type" value="Genomic_DNA"/>
</dbReference>
<dbReference type="Pfam" id="PF00672">
    <property type="entry name" value="HAMP"/>
    <property type="match status" value="1"/>
</dbReference>
<keyword evidence="4" id="KW-0175">Coiled coil</keyword>
<feature type="coiled-coil region" evidence="4">
    <location>
        <begin position="265"/>
        <end position="295"/>
    </location>
</feature>
<evidence type="ECO:0000256" key="3">
    <source>
        <dbReference type="PROSITE-ProRule" id="PRU00284"/>
    </source>
</evidence>
<dbReference type="InterPro" id="IPR004089">
    <property type="entry name" value="MCPsignal_dom"/>
</dbReference>
<evidence type="ECO:0000256" key="5">
    <source>
        <dbReference type="SAM" id="Phobius"/>
    </source>
</evidence>
<feature type="domain" description="Methyl-accepting transducer" evidence="6">
    <location>
        <begin position="310"/>
        <end position="539"/>
    </location>
</feature>
<dbReference type="CDD" id="cd06225">
    <property type="entry name" value="HAMP"/>
    <property type="match status" value="1"/>
</dbReference>
<keyword evidence="5" id="KW-0472">Membrane</keyword>
<keyword evidence="5" id="KW-0812">Transmembrane</keyword>
<dbReference type="GO" id="GO:0016020">
    <property type="term" value="C:membrane"/>
    <property type="evidence" value="ECO:0007669"/>
    <property type="project" value="InterPro"/>
</dbReference>
<dbReference type="Gene3D" id="6.10.340.10">
    <property type="match status" value="1"/>
</dbReference>